<gene>
    <name evidence="2" type="ORF">BCO71033_06972</name>
</gene>
<dbReference type="SUPFAM" id="SSF51569">
    <property type="entry name" value="Aldolase"/>
    <property type="match status" value="1"/>
</dbReference>
<reference evidence="2 3" key="1">
    <citation type="submission" date="2019-09" db="EMBL/GenBank/DDBJ databases">
        <authorList>
            <person name="Depoorter E."/>
        </authorList>
    </citation>
    <scope>NUCLEOTIDE SEQUENCE [LARGE SCALE GENOMIC DNA]</scope>
    <source>
        <strain evidence="2">R-71033</strain>
    </source>
</reference>
<dbReference type="CDD" id="cd00958">
    <property type="entry name" value="DhnA"/>
    <property type="match status" value="1"/>
</dbReference>
<evidence type="ECO:0000313" key="2">
    <source>
        <dbReference type="EMBL" id="VWD63689.1"/>
    </source>
</evidence>
<organism evidence="2 3">
    <name type="scientific">Burkholderia contaminans</name>
    <dbReference type="NCBI Taxonomy" id="488447"/>
    <lineage>
        <taxon>Bacteria</taxon>
        <taxon>Pseudomonadati</taxon>
        <taxon>Pseudomonadota</taxon>
        <taxon>Betaproteobacteria</taxon>
        <taxon>Burkholderiales</taxon>
        <taxon>Burkholderiaceae</taxon>
        <taxon>Burkholderia</taxon>
        <taxon>Burkholderia cepacia complex</taxon>
    </lineage>
</organism>
<dbReference type="GO" id="GO:0004332">
    <property type="term" value="F:fructose-bisphosphate aldolase activity"/>
    <property type="evidence" value="ECO:0007669"/>
    <property type="project" value="InterPro"/>
</dbReference>
<dbReference type="SMART" id="SM01133">
    <property type="entry name" value="DeoC"/>
    <property type="match status" value="1"/>
</dbReference>
<dbReference type="Pfam" id="PF01791">
    <property type="entry name" value="DeoC"/>
    <property type="match status" value="1"/>
</dbReference>
<feature type="active site" description="Proton donor" evidence="1">
    <location>
        <position position="151"/>
    </location>
</feature>
<name>A0A6P3C823_9BURK</name>
<evidence type="ECO:0000256" key="1">
    <source>
        <dbReference type="PIRSR" id="PIRSR038992-1"/>
    </source>
</evidence>
<dbReference type="Gene3D" id="3.20.20.70">
    <property type="entry name" value="Aldolase class I"/>
    <property type="match status" value="1"/>
</dbReference>
<dbReference type="PANTHER" id="PTHR47916:SF1">
    <property type="entry name" value="3-HYDROXY-5-PHOSPHONOOXYPENTANE-2,4-DIONE THIOLASE"/>
    <property type="match status" value="1"/>
</dbReference>
<dbReference type="InterPro" id="IPR041720">
    <property type="entry name" value="FbaB-like"/>
</dbReference>
<dbReference type="Proteomes" id="UP000494109">
    <property type="component" value="Unassembled WGS sequence"/>
</dbReference>
<dbReference type="InterPro" id="IPR013785">
    <property type="entry name" value="Aldolase_TIM"/>
</dbReference>
<dbReference type="RefSeq" id="WP_083266007.1">
    <property type="nucleotide sequence ID" value="NZ_CABVQS010000047.1"/>
</dbReference>
<sequence length="266" mass="27647">MNALLSVSGKALRMRRVVRAASGKCLMVPLDHSLADGPIAHPQQLRQLVGDIAAHGGDAIVVHRGRARFLSPDVLSDLALVVHLNGCTRYAEDVNAKTLFASVEDALASGADAVSVHVNLGSKTENQQLLDLSRIATECARWSLPLLAMIYPRGPGLGDRPQTELIAHAANVAADLGADIVKLPYSGDAASMADIIAGSSLPVLVAGGAKLPEDEFVAFTSRVMNAGALGIAAGRNVFAAPKAAPLIRRLSDAVHGVERRAAPLAA</sequence>
<dbReference type="InterPro" id="IPR050456">
    <property type="entry name" value="DeoC/FbaB_aldolase"/>
</dbReference>
<evidence type="ECO:0000313" key="3">
    <source>
        <dbReference type="Proteomes" id="UP000494109"/>
    </source>
</evidence>
<feature type="active site" description="Schiff-base intermediate with dihydroxyacetone-P" evidence="1">
    <location>
        <position position="182"/>
    </location>
</feature>
<dbReference type="PANTHER" id="PTHR47916">
    <property type="entry name" value="FRUCTOSE-BISPHOSPHATE ALDOLASE CLASS 1"/>
    <property type="match status" value="1"/>
</dbReference>
<dbReference type="NCBIfam" id="NF005556">
    <property type="entry name" value="PRK07226.1"/>
    <property type="match status" value="1"/>
</dbReference>
<dbReference type="AlphaFoldDB" id="A0A6P3C823"/>
<accession>A0A6P3C823</accession>
<proteinExistence type="predicted"/>
<dbReference type="InterPro" id="IPR002915">
    <property type="entry name" value="DeoC/FbaB/LacD_aldolase"/>
</dbReference>
<dbReference type="EMBL" id="CABVQS010000047">
    <property type="protein sequence ID" value="VWD63689.1"/>
    <property type="molecule type" value="Genomic_DNA"/>
</dbReference>
<dbReference type="PIRSF" id="PIRSF038992">
    <property type="entry name" value="Aldolase_Ia"/>
    <property type="match status" value="1"/>
</dbReference>
<protein>
    <submittedName>
        <fullName evidence="2">Fructose-bisphosphate aldolase</fullName>
    </submittedName>
</protein>